<evidence type="ECO:0000313" key="2">
    <source>
        <dbReference type="Proteomes" id="UP000789702"/>
    </source>
</evidence>
<organism evidence="1 2">
    <name type="scientific">Dentiscutata heterogama</name>
    <dbReference type="NCBI Taxonomy" id="1316150"/>
    <lineage>
        <taxon>Eukaryota</taxon>
        <taxon>Fungi</taxon>
        <taxon>Fungi incertae sedis</taxon>
        <taxon>Mucoromycota</taxon>
        <taxon>Glomeromycotina</taxon>
        <taxon>Glomeromycetes</taxon>
        <taxon>Diversisporales</taxon>
        <taxon>Gigasporaceae</taxon>
        <taxon>Dentiscutata</taxon>
    </lineage>
</organism>
<gene>
    <name evidence="1" type="ORF">DHETER_LOCUS7163</name>
</gene>
<dbReference type="EMBL" id="CAJVPU010009823">
    <property type="protein sequence ID" value="CAG8598825.1"/>
    <property type="molecule type" value="Genomic_DNA"/>
</dbReference>
<reference evidence="1" key="1">
    <citation type="submission" date="2021-06" db="EMBL/GenBank/DDBJ databases">
        <authorList>
            <person name="Kallberg Y."/>
            <person name="Tangrot J."/>
            <person name="Rosling A."/>
        </authorList>
    </citation>
    <scope>NUCLEOTIDE SEQUENCE</scope>
    <source>
        <strain evidence="1">IL203A</strain>
    </source>
</reference>
<feature type="non-terminal residue" evidence="1">
    <location>
        <position position="43"/>
    </location>
</feature>
<sequence>MSVNVENSTNYVQPQGNKYTFHYNQDYEIRSFDDKLLTLRRTE</sequence>
<accession>A0ACA9MQP0</accession>
<dbReference type="Proteomes" id="UP000789702">
    <property type="component" value="Unassembled WGS sequence"/>
</dbReference>
<comment type="caution">
    <text evidence="1">The sequence shown here is derived from an EMBL/GenBank/DDBJ whole genome shotgun (WGS) entry which is preliminary data.</text>
</comment>
<proteinExistence type="predicted"/>
<name>A0ACA9MQP0_9GLOM</name>
<keyword evidence="2" id="KW-1185">Reference proteome</keyword>
<evidence type="ECO:0000313" key="1">
    <source>
        <dbReference type="EMBL" id="CAG8598825.1"/>
    </source>
</evidence>
<protein>
    <submittedName>
        <fullName evidence="1">2627_t:CDS:1</fullName>
    </submittedName>
</protein>